<name>A0A5N7JS88_9PSED</name>
<dbReference type="RefSeq" id="WP_152749217.1">
    <property type="nucleotide sequence ID" value="NZ_VUBA01000048.1"/>
</dbReference>
<organism evidence="1 2">
    <name type="scientific">Pseudomonas kitaguniensis</name>
    <dbReference type="NCBI Taxonomy" id="2607908"/>
    <lineage>
        <taxon>Bacteria</taxon>
        <taxon>Pseudomonadati</taxon>
        <taxon>Pseudomonadota</taxon>
        <taxon>Gammaproteobacteria</taxon>
        <taxon>Pseudomonadales</taxon>
        <taxon>Pseudomonadaceae</taxon>
        <taxon>Pseudomonas</taxon>
    </lineage>
</organism>
<accession>A0A5N7JS88</accession>
<dbReference type="EMBL" id="VUBA01000048">
    <property type="protein sequence ID" value="MPQ84211.1"/>
    <property type="molecule type" value="Genomic_DNA"/>
</dbReference>
<comment type="caution">
    <text evidence="1">The sequence shown here is derived from an EMBL/GenBank/DDBJ whole genome shotgun (WGS) entry which is preliminary data.</text>
</comment>
<dbReference type="Proteomes" id="UP000325438">
    <property type="component" value="Unassembled WGS sequence"/>
</dbReference>
<dbReference type="AlphaFoldDB" id="A0A5N7JS88"/>
<gene>
    <name evidence="1" type="ORF">F0170_09565</name>
</gene>
<evidence type="ECO:0000313" key="1">
    <source>
        <dbReference type="EMBL" id="MPQ84211.1"/>
    </source>
</evidence>
<reference evidence="1 2" key="1">
    <citation type="submission" date="2019-09" db="EMBL/GenBank/DDBJ databases">
        <title>The draft genomes of Allium pathogen Pseudomonas sp.</title>
        <authorList>
            <person name="Fujikawa T."/>
            <person name="Sawada H."/>
        </authorList>
    </citation>
    <scope>NUCLEOTIDE SEQUENCE [LARGE SCALE GENOMIC DNA]</scope>
    <source>
        <strain evidence="1 2">MAFF 730085</strain>
    </source>
</reference>
<evidence type="ECO:0000313" key="2">
    <source>
        <dbReference type="Proteomes" id="UP000325438"/>
    </source>
</evidence>
<protein>
    <submittedName>
        <fullName evidence="1">Uncharacterized protein</fullName>
    </submittedName>
</protein>
<proteinExistence type="predicted"/>
<sequence>MVQQFSLVHEGITHYVDYEVCDDTLLVYLPNGEIRRTELRGLDAESAARPHLRSYLKNTQAHGEMPDNW</sequence>